<dbReference type="InterPro" id="IPR015424">
    <property type="entry name" value="PyrdxlP-dep_Trfase"/>
</dbReference>
<accession>A0ABS9MPU6</accession>
<evidence type="ECO:0000256" key="2">
    <source>
        <dbReference type="ARBA" id="ARBA00022898"/>
    </source>
</evidence>
<dbReference type="PANTHER" id="PTHR46577:SF1">
    <property type="entry name" value="HTH-TYPE TRANSCRIPTIONAL REGULATORY PROTEIN GABR"/>
    <property type="match status" value="1"/>
</dbReference>
<reference evidence="7 8" key="1">
    <citation type="submission" date="2022-02" db="EMBL/GenBank/DDBJ databases">
        <title>Mesosutterella porci, a novel member of the family Sutterellaceae from pig feces.</title>
        <authorList>
            <person name="Wylensek D."/>
            <person name="Clavel T."/>
        </authorList>
    </citation>
    <scope>NUCLEOTIDE SEQUENCE [LARGE SCALE GENOMIC DNA]</scope>
    <source>
        <strain evidence="8">oilRF-744-wt-GAM-9</strain>
    </source>
</reference>
<dbReference type="Gene3D" id="3.40.640.10">
    <property type="entry name" value="Type I PLP-dependent aspartate aminotransferase-like (Major domain)"/>
    <property type="match status" value="1"/>
</dbReference>
<dbReference type="CDD" id="cd00609">
    <property type="entry name" value="AAT_like"/>
    <property type="match status" value="1"/>
</dbReference>
<keyword evidence="7" id="KW-0808">Transferase</keyword>
<dbReference type="SUPFAM" id="SSF53383">
    <property type="entry name" value="PLP-dependent transferases"/>
    <property type="match status" value="1"/>
</dbReference>
<evidence type="ECO:0000256" key="4">
    <source>
        <dbReference type="ARBA" id="ARBA00023125"/>
    </source>
</evidence>
<dbReference type="InterPro" id="IPR036388">
    <property type="entry name" value="WH-like_DNA-bd_sf"/>
</dbReference>
<evidence type="ECO:0000259" key="6">
    <source>
        <dbReference type="PROSITE" id="PS50949"/>
    </source>
</evidence>
<dbReference type="Pfam" id="PF00392">
    <property type="entry name" value="GntR"/>
    <property type="match status" value="1"/>
</dbReference>
<evidence type="ECO:0000313" key="8">
    <source>
        <dbReference type="Proteomes" id="UP001297600"/>
    </source>
</evidence>
<feature type="domain" description="HTH gntR-type" evidence="6">
    <location>
        <begin position="21"/>
        <end position="89"/>
    </location>
</feature>
<protein>
    <submittedName>
        <fullName evidence="7">PLP-dependent aminotransferase family protein</fullName>
    </submittedName>
</protein>
<comment type="similarity">
    <text evidence="1">In the C-terminal section; belongs to the class-I pyridoxal-phosphate-dependent aminotransferase family.</text>
</comment>
<dbReference type="InterPro" id="IPR015421">
    <property type="entry name" value="PyrdxlP-dep_Trfase_major"/>
</dbReference>
<evidence type="ECO:0000256" key="1">
    <source>
        <dbReference type="ARBA" id="ARBA00005384"/>
    </source>
</evidence>
<dbReference type="SMART" id="SM00345">
    <property type="entry name" value="HTH_GNTR"/>
    <property type="match status" value="1"/>
</dbReference>
<dbReference type="EMBL" id="JAKNCT010000004">
    <property type="protein sequence ID" value="MCG5030620.1"/>
    <property type="molecule type" value="Genomic_DNA"/>
</dbReference>
<evidence type="ECO:0000313" key="7">
    <source>
        <dbReference type="EMBL" id="MCG5030620.1"/>
    </source>
</evidence>
<dbReference type="InterPro" id="IPR036390">
    <property type="entry name" value="WH_DNA-bd_sf"/>
</dbReference>
<dbReference type="PRINTS" id="PR00035">
    <property type="entry name" value="HTHGNTR"/>
</dbReference>
<keyword evidence="5" id="KW-0804">Transcription</keyword>
<sequence>MAARTSSLTLDIELDTGEGAAPLKDQVYQALLAGIRSGSLRPGDRLPSSRALSARLGVGRVTVTAAYARLRDEGWLAPRAGSGSVVTLPPGDRAAAPLSVAVPAVQKRVSPRASLALEALSFRVQALRPFAIASPDYESLPGKKWTQIVARVSKSPWLHNGYCEPCGYPPFREAIANYVRRARGLNCAPEDVIVTSGIQQGLSMCVQVLFEPGEKILVEDPGYQPHRQALAYFGLRPEPVRIEEPGLDLEAVRSSGARGMLVTPCHQYPMGYLMGQKDRSGLIGWAASSGAWLIEDDYDGELRFDGAPHSALASADAARGSVVYLGSFTKMIYPGFNMGYLIAPKGLAAAFGGAKMLNDRHASEVHQVILAEFIAGGRYEAHVRRLKKLYKARRAAMIEAAQSLLGRYGRIVSGPQGTHLAFQFSIPVDDRKLAQFLRSACGLELRTLSECCIARRDLSGLILGFAGFTEEQIREGMHLMAKGIERFLSGQGEGR</sequence>
<evidence type="ECO:0000256" key="3">
    <source>
        <dbReference type="ARBA" id="ARBA00023015"/>
    </source>
</evidence>
<dbReference type="Pfam" id="PF00155">
    <property type="entry name" value="Aminotran_1_2"/>
    <property type="match status" value="1"/>
</dbReference>
<gene>
    <name evidence="7" type="ORF">MAF45_04060</name>
</gene>
<comment type="caution">
    <text evidence="7">The sequence shown here is derived from an EMBL/GenBank/DDBJ whole genome shotgun (WGS) entry which is preliminary data.</text>
</comment>
<dbReference type="InterPro" id="IPR051446">
    <property type="entry name" value="HTH_trans_reg/aminotransferase"/>
</dbReference>
<keyword evidence="2" id="KW-0663">Pyridoxal phosphate</keyword>
<dbReference type="PANTHER" id="PTHR46577">
    <property type="entry name" value="HTH-TYPE TRANSCRIPTIONAL REGULATORY PROTEIN GABR"/>
    <property type="match status" value="1"/>
</dbReference>
<dbReference type="GO" id="GO:0008483">
    <property type="term" value="F:transaminase activity"/>
    <property type="evidence" value="ECO:0007669"/>
    <property type="project" value="UniProtKB-KW"/>
</dbReference>
<evidence type="ECO:0000256" key="5">
    <source>
        <dbReference type="ARBA" id="ARBA00023163"/>
    </source>
</evidence>
<dbReference type="Gene3D" id="1.10.10.10">
    <property type="entry name" value="Winged helix-like DNA-binding domain superfamily/Winged helix DNA-binding domain"/>
    <property type="match status" value="1"/>
</dbReference>
<dbReference type="PROSITE" id="PS50949">
    <property type="entry name" value="HTH_GNTR"/>
    <property type="match status" value="1"/>
</dbReference>
<dbReference type="SUPFAM" id="SSF46785">
    <property type="entry name" value="Winged helix' DNA-binding domain"/>
    <property type="match status" value="1"/>
</dbReference>
<keyword evidence="7" id="KW-0032">Aminotransferase</keyword>
<dbReference type="RefSeq" id="WP_237978275.1">
    <property type="nucleotide sequence ID" value="NZ_JAKNCT010000004.1"/>
</dbReference>
<proteinExistence type="inferred from homology"/>
<keyword evidence="3" id="KW-0805">Transcription regulation</keyword>
<keyword evidence="4" id="KW-0238">DNA-binding</keyword>
<keyword evidence="8" id="KW-1185">Reference proteome</keyword>
<dbReference type="InterPro" id="IPR004839">
    <property type="entry name" value="Aminotransferase_I/II_large"/>
</dbReference>
<dbReference type="Proteomes" id="UP001297600">
    <property type="component" value="Unassembled WGS sequence"/>
</dbReference>
<name>A0ABS9MPU6_9BURK</name>
<organism evidence="7 8">
    <name type="scientific">Mesosutterella porci</name>
    <dbReference type="NCBI Taxonomy" id="2915351"/>
    <lineage>
        <taxon>Bacteria</taxon>
        <taxon>Pseudomonadati</taxon>
        <taxon>Pseudomonadota</taxon>
        <taxon>Betaproteobacteria</taxon>
        <taxon>Burkholderiales</taxon>
        <taxon>Sutterellaceae</taxon>
        <taxon>Mesosutterella</taxon>
    </lineage>
</organism>
<dbReference type="CDD" id="cd07377">
    <property type="entry name" value="WHTH_GntR"/>
    <property type="match status" value="1"/>
</dbReference>
<dbReference type="InterPro" id="IPR000524">
    <property type="entry name" value="Tscrpt_reg_HTH_GntR"/>
</dbReference>